<dbReference type="EMBL" id="JBEPMP010000001">
    <property type="protein sequence ID" value="MET3729163.1"/>
    <property type="molecule type" value="Genomic_DNA"/>
</dbReference>
<dbReference type="PIRSF" id="PIRSF000513">
    <property type="entry name" value="Thz_kinase"/>
    <property type="match status" value="1"/>
</dbReference>
<feature type="binding site" evidence="11">
    <location>
        <position position="208"/>
    </location>
    <ligand>
        <name>substrate</name>
    </ligand>
</feature>
<evidence type="ECO:0000313" key="12">
    <source>
        <dbReference type="EMBL" id="MET3729163.1"/>
    </source>
</evidence>
<evidence type="ECO:0000256" key="9">
    <source>
        <dbReference type="ARBA" id="ARBA00022842"/>
    </source>
</evidence>
<name>A0ABV2LKQ6_9BACL</name>
<keyword evidence="9 11" id="KW-0460">Magnesium</keyword>
<dbReference type="Proteomes" id="UP001549097">
    <property type="component" value="Unassembled WGS sequence"/>
</dbReference>
<gene>
    <name evidence="11" type="primary">thiM</name>
    <name evidence="12" type="ORF">ABID52_002744</name>
</gene>
<keyword evidence="5 11" id="KW-0479">Metal-binding</keyword>
<comment type="caution">
    <text evidence="12">The sequence shown here is derived from an EMBL/GenBank/DDBJ whole genome shotgun (WGS) entry which is preliminary data.</text>
</comment>
<dbReference type="Pfam" id="PF02110">
    <property type="entry name" value="HK"/>
    <property type="match status" value="1"/>
</dbReference>
<evidence type="ECO:0000256" key="7">
    <source>
        <dbReference type="ARBA" id="ARBA00022777"/>
    </source>
</evidence>
<comment type="similarity">
    <text evidence="11">Belongs to the Thz kinase family.</text>
</comment>
<dbReference type="CDD" id="cd01170">
    <property type="entry name" value="THZ_kinase"/>
    <property type="match status" value="1"/>
</dbReference>
<comment type="catalytic activity">
    <reaction evidence="1 11">
        <text>5-(2-hydroxyethyl)-4-methylthiazole + ATP = 4-methyl-5-(2-phosphooxyethyl)-thiazole + ADP + H(+)</text>
        <dbReference type="Rhea" id="RHEA:24212"/>
        <dbReference type="ChEBI" id="CHEBI:15378"/>
        <dbReference type="ChEBI" id="CHEBI:17957"/>
        <dbReference type="ChEBI" id="CHEBI:30616"/>
        <dbReference type="ChEBI" id="CHEBI:58296"/>
        <dbReference type="ChEBI" id="CHEBI:456216"/>
        <dbReference type="EC" id="2.7.1.50"/>
    </reaction>
</comment>
<evidence type="ECO:0000256" key="6">
    <source>
        <dbReference type="ARBA" id="ARBA00022741"/>
    </source>
</evidence>
<evidence type="ECO:0000256" key="10">
    <source>
        <dbReference type="ARBA" id="ARBA00022977"/>
    </source>
</evidence>
<keyword evidence="8 11" id="KW-0067">ATP-binding</keyword>
<dbReference type="InterPro" id="IPR029056">
    <property type="entry name" value="Ribokinase-like"/>
</dbReference>
<dbReference type="InterPro" id="IPR000417">
    <property type="entry name" value="Hyethyz_kinase"/>
</dbReference>
<accession>A0ABV2LKQ6</accession>
<sequence length="300" mass="32549">MNNTRIQEWKMFVSQIREEKPLVHHITNNVTMNFLANGVLSAGGSPMMVHDACEVEEAVGVADALVLNIGTIDEASAKSMILALRKAILAEVPVVLDPVGVGLSSFRQQLVKKLLLEYSELKGVRPRTILTICGNAAEMQFLAEGAWEGKGVDGDLTTSEDDLIKLAEAAAKQTGCLIAMTGSKDIISDGEKAIVLSHGDPMLSYVTGTGCFATSMVALYQANMKQEVTRERIDLTVLERTALALLMLTKAAEEAVKTAKGPGSFQQNLLDQLYCLESTHEIFHGSIHWQDYVLKEGANQ</sequence>
<evidence type="ECO:0000313" key="13">
    <source>
        <dbReference type="Proteomes" id="UP001549097"/>
    </source>
</evidence>
<keyword evidence="6 11" id="KW-0547">Nucleotide-binding</keyword>
<evidence type="ECO:0000256" key="8">
    <source>
        <dbReference type="ARBA" id="ARBA00022840"/>
    </source>
</evidence>
<feature type="binding site" evidence="11">
    <location>
        <position position="133"/>
    </location>
    <ligand>
        <name>ATP</name>
        <dbReference type="ChEBI" id="CHEBI:30616"/>
    </ligand>
</feature>
<evidence type="ECO:0000256" key="11">
    <source>
        <dbReference type="HAMAP-Rule" id="MF_00228"/>
    </source>
</evidence>
<keyword evidence="13" id="KW-1185">Reference proteome</keyword>
<comment type="cofactor">
    <cofactor evidence="2 11">
        <name>Mg(2+)</name>
        <dbReference type="ChEBI" id="CHEBI:18420"/>
    </cofactor>
</comment>
<keyword evidence="4 11" id="KW-0808">Transferase</keyword>
<dbReference type="HAMAP" id="MF_00228">
    <property type="entry name" value="Thz_kinase"/>
    <property type="match status" value="1"/>
</dbReference>
<evidence type="ECO:0000256" key="4">
    <source>
        <dbReference type="ARBA" id="ARBA00022679"/>
    </source>
</evidence>
<feature type="binding site" evidence="11">
    <location>
        <position position="48"/>
    </location>
    <ligand>
        <name>substrate</name>
    </ligand>
</feature>
<dbReference type="GO" id="GO:0004417">
    <property type="term" value="F:hydroxyethylthiazole kinase activity"/>
    <property type="evidence" value="ECO:0007669"/>
    <property type="project" value="UniProtKB-EC"/>
</dbReference>
<evidence type="ECO:0000256" key="1">
    <source>
        <dbReference type="ARBA" id="ARBA00001771"/>
    </source>
</evidence>
<keyword evidence="10 11" id="KW-0784">Thiamine biosynthesis</keyword>
<evidence type="ECO:0000256" key="5">
    <source>
        <dbReference type="ARBA" id="ARBA00022723"/>
    </source>
</evidence>
<evidence type="ECO:0000256" key="2">
    <source>
        <dbReference type="ARBA" id="ARBA00001946"/>
    </source>
</evidence>
<feature type="binding site" evidence="11">
    <location>
        <position position="181"/>
    </location>
    <ligand>
        <name>ATP</name>
        <dbReference type="ChEBI" id="CHEBI:30616"/>
    </ligand>
</feature>
<comment type="pathway">
    <text evidence="3 11">Cofactor biosynthesis; thiamine diphosphate biosynthesis; 4-methyl-5-(2-phosphoethyl)-thiazole from 5-(2-hydroxyethyl)-4-methylthiazole: step 1/1.</text>
</comment>
<dbReference type="RefSeq" id="WP_233096398.1">
    <property type="nucleotide sequence ID" value="NZ_JAEACF010000001.1"/>
</dbReference>
<proteinExistence type="inferred from homology"/>
<dbReference type="SUPFAM" id="SSF53613">
    <property type="entry name" value="Ribokinase-like"/>
    <property type="match status" value="1"/>
</dbReference>
<comment type="function">
    <text evidence="11">Catalyzes the phosphorylation of the hydroxyl group of 4-methyl-5-beta-hydroxyethylthiazole (THZ).</text>
</comment>
<dbReference type="EC" id="2.7.1.50" evidence="11"/>
<evidence type="ECO:0000256" key="3">
    <source>
        <dbReference type="ARBA" id="ARBA00004868"/>
    </source>
</evidence>
<keyword evidence="7 11" id="KW-0418">Kinase</keyword>
<reference evidence="12 13" key="1">
    <citation type="submission" date="2024-06" db="EMBL/GenBank/DDBJ databases">
        <title>Genomic Encyclopedia of Type Strains, Phase IV (KMG-IV): sequencing the most valuable type-strain genomes for metagenomic binning, comparative biology and taxonomic classification.</title>
        <authorList>
            <person name="Goeker M."/>
        </authorList>
    </citation>
    <scope>NUCLEOTIDE SEQUENCE [LARGE SCALE GENOMIC DNA]</scope>
    <source>
        <strain evidence="12 13">DSM 100124</strain>
    </source>
</reference>
<dbReference type="NCBIfam" id="NF006830">
    <property type="entry name" value="PRK09355.1"/>
    <property type="match status" value="1"/>
</dbReference>
<protein>
    <recommendedName>
        <fullName evidence="11">Hydroxyethylthiazole kinase</fullName>
        <ecNumber evidence="11">2.7.1.50</ecNumber>
    </recommendedName>
    <alternativeName>
        <fullName evidence="11">4-methyl-5-beta-hydroxyethylthiazole kinase</fullName>
        <shortName evidence="11">TH kinase</shortName>
        <shortName evidence="11">Thz kinase</shortName>
    </alternativeName>
</protein>
<dbReference type="Gene3D" id="3.40.1190.20">
    <property type="match status" value="1"/>
</dbReference>
<organism evidence="12 13">
    <name type="scientific">Fictibacillus halophilus</name>
    <dbReference type="NCBI Taxonomy" id="1610490"/>
    <lineage>
        <taxon>Bacteria</taxon>
        <taxon>Bacillati</taxon>
        <taxon>Bacillota</taxon>
        <taxon>Bacilli</taxon>
        <taxon>Bacillales</taxon>
        <taxon>Fictibacillaceae</taxon>
        <taxon>Fictibacillus</taxon>
    </lineage>
</organism>
<dbReference type="PRINTS" id="PR01099">
    <property type="entry name" value="HYETHTZKNASE"/>
</dbReference>